<comment type="function">
    <text evidence="1 3">Probably involved in ribonucleotide reductase function.</text>
</comment>
<evidence type="ECO:0000256" key="3">
    <source>
        <dbReference type="HAMAP-Rule" id="MF_00128"/>
    </source>
</evidence>
<accession>A0A1Y3PJ30</accession>
<comment type="caution">
    <text evidence="4">The sequence shown here is derived from an EMBL/GenBank/DDBJ whole genome shotgun (WGS) entry which is preliminary data.</text>
</comment>
<dbReference type="GO" id="GO:0010181">
    <property type="term" value="F:FMN binding"/>
    <property type="evidence" value="ECO:0007669"/>
    <property type="project" value="InterPro"/>
</dbReference>
<evidence type="ECO:0000256" key="2">
    <source>
        <dbReference type="ARBA" id="ARBA00009942"/>
    </source>
</evidence>
<organism evidence="4 5">
    <name type="scientific">Bacillus thermozeamaize</name>
    <dbReference type="NCBI Taxonomy" id="230954"/>
    <lineage>
        <taxon>Bacteria</taxon>
        <taxon>Bacillati</taxon>
        <taxon>Bacillota</taxon>
        <taxon>Bacilli</taxon>
        <taxon>Bacillales</taxon>
        <taxon>Bacillaceae</taxon>
        <taxon>Bacillus</taxon>
    </lineage>
</organism>
<evidence type="ECO:0000256" key="1">
    <source>
        <dbReference type="ARBA" id="ARBA00003999"/>
    </source>
</evidence>
<dbReference type="Pfam" id="PF07972">
    <property type="entry name" value="Flavodoxin_NdrI"/>
    <property type="match status" value="1"/>
</dbReference>
<dbReference type="EMBL" id="LZRT01000094">
    <property type="protein sequence ID" value="OUM86146.1"/>
    <property type="molecule type" value="Genomic_DNA"/>
</dbReference>
<proteinExistence type="inferred from homology"/>
<gene>
    <name evidence="3" type="primary">nrdI</name>
    <name evidence="4" type="ORF">BAA01_01275</name>
</gene>
<dbReference type="Gene3D" id="3.40.50.360">
    <property type="match status" value="1"/>
</dbReference>
<dbReference type="Proteomes" id="UP000196475">
    <property type="component" value="Unassembled WGS sequence"/>
</dbReference>
<protein>
    <recommendedName>
        <fullName evidence="3">Protein NrdI</fullName>
    </recommendedName>
</protein>
<dbReference type="NCBIfam" id="TIGR00333">
    <property type="entry name" value="nrdI"/>
    <property type="match status" value="1"/>
</dbReference>
<sequence>MQVVYASRTGNVRRFIRKLHMDVVAINDDEMIVDYPFVLVTYTDGFGQVPKKVLTFLERNHRHLVAVAASGNRNWGRLFAHSADVIAQTYGVPILLKFELSGTDEDVKQFKERVDALWPVGILN</sequence>
<comment type="similarity">
    <text evidence="2 3">Belongs to the NrdI family.</text>
</comment>
<dbReference type="InterPro" id="IPR020852">
    <property type="entry name" value="RNR_Ib_NrdI_bac"/>
</dbReference>
<dbReference type="PIRSF" id="PIRSF005087">
    <property type="entry name" value="NrdI"/>
    <property type="match status" value="1"/>
</dbReference>
<evidence type="ECO:0000313" key="4">
    <source>
        <dbReference type="EMBL" id="OUM86146.1"/>
    </source>
</evidence>
<dbReference type="SUPFAM" id="SSF52218">
    <property type="entry name" value="Flavoproteins"/>
    <property type="match status" value="1"/>
</dbReference>
<name>A0A1Y3PJ30_9BACI</name>
<dbReference type="PANTHER" id="PTHR37297">
    <property type="entry name" value="PROTEIN NRDI"/>
    <property type="match status" value="1"/>
</dbReference>
<dbReference type="HAMAP" id="MF_00128">
    <property type="entry name" value="NrdI"/>
    <property type="match status" value="1"/>
</dbReference>
<evidence type="ECO:0000313" key="5">
    <source>
        <dbReference type="Proteomes" id="UP000196475"/>
    </source>
</evidence>
<dbReference type="PANTHER" id="PTHR37297:SF1">
    <property type="entry name" value="PROTEIN NRDI"/>
    <property type="match status" value="1"/>
</dbReference>
<dbReference type="InterPro" id="IPR004465">
    <property type="entry name" value="RNR_NrdI"/>
</dbReference>
<dbReference type="AlphaFoldDB" id="A0A1Y3PJ30"/>
<reference evidence="5" key="1">
    <citation type="submission" date="2016-06" db="EMBL/GenBank/DDBJ databases">
        <authorList>
            <person name="Nascimento L."/>
            <person name="Pereira R.V."/>
            <person name="Martins L.F."/>
            <person name="Quaggio R.B."/>
            <person name="Silva A.M."/>
            <person name="Setubal J.C."/>
        </authorList>
    </citation>
    <scope>NUCLEOTIDE SEQUENCE [LARGE SCALE GENOMIC DNA]</scope>
</reference>
<dbReference type="InterPro" id="IPR029039">
    <property type="entry name" value="Flavoprotein-like_sf"/>
</dbReference>